<evidence type="ECO:0000256" key="1">
    <source>
        <dbReference type="SAM" id="MobiDB-lite"/>
    </source>
</evidence>
<name>F7VE01_9PROT</name>
<evidence type="ECO:0000313" key="3">
    <source>
        <dbReference type="Proteomes" id="UP000004319"/>
    </source>
</evidence>
<dbReference type="EMBL" id="BABS01000041">
    <property type="protein sequence ID" value="GAA08596.1"/>
    <property type="molecule type" value="Genomic_DNA"/>
</dbReference>
<organism evidence="2 3">
    <name type="scientific">Acetobacter tropicalis NBRC 101654</name>
    <dbReference type="NCBI Taxonomy" id="749388"/>
    <lineage>
        <taxon>Bacteria</taxon>
        <taxon>Pseudomonadati</taxon>
        <taxon>Pseudomonadota</taxon>
        <taxon>Alphaproteobacteria</taxon>
        <taxon>Acetobacterales</taxon>
        <taxon>Acetobacteraceae</taxon>
        <taxon>Acetobacter</taxon>
    </lineage>
</organism>
<dbReference type="Proteomes" id="UP000004319">
    <property type="component" value="Unassembled WGS sequence"/>
</dbReference>
<feature type="compositionally biased region" description="Basic and acidic residues" evidence="1">
    <location>
        <begin position="1"/>
        <end position="20"/>
    </location>
</feature>
<evidence type="ECO:0000313" key="2">
    <source>
        <dbReference type="EMBL" id="GAA08596.1"/>
    </source>
</evidence>
<reference evidence="2 3" key="1">
    <citation type="journal article" date="2011" name="Biochem. Biophys. Res. Commun.">
        <title>Increased number of Arginine-based salt bridges contributes to the thermotolerance of thermotolerant acetic acid bacteria, Acetobacter tropicalis SKU1100.</title>
        <authorList>
            <person name="Matsutani M."/>
            <person name="Hirakawa H."/>
            <person name="Nishikura M."/>
            <person name="Soemphol W."/>
            <person name="Ali I.A.I."/>
            <person name="Yakushi T."/>
            <person name="Matsushita K."/>
        </authorList>
    </citation>
    <scope>NUCLEOTIDE SEQUENCE [LARGE SCALE GENOMIC DNA]</scope>
    <source>
        <strain evidence="2 3">NBRC 101654</strain>
    </source>
</reference>
<comment type="caution">
    <text evidence="2">The sequence shown here is derived from an EMBL/GenBank/DDBJ whole genome shotgun (WGS) entry which is preliminary data.</text>
</comment>
<protein>
    <submittedName>
        <fullName evidence="2">Uncharacterized protein</fullName>
    </submittedName>
</protein>
<proteinExistence type="predicted"/>
<feature type="region of interest" description="Disordered" evidence="1">
    <location>
        <begin position="1"/>
        <end position="56"/>
    </location>
</feature>
<dbReference type="AlphaFoldDB" id="F7VE01"/>
<accession>F7VE01</accession>
<gene>
    <name evidence="2" type="ORF">ATPR_1600</name>
</gene>
<sequence>MTDKKNKNGKKQAQDEKLDETLDDSFPASDPPSHSGVTGDRGPPEKSPKPAKSTKK</sequence>
<dbReference type="RefSeq" id="WP_006558618.1">
    <property type="nucleotide sequence ID" value="NZ_BABS01000041.1"/>
</dbReference>